<comment type="subcellular location">
    <subcellularLocation>
        <location evidence="1">Membrane</location>
    </subcellularLocation>
</comment>
<dbReference type="GO" id="GO:0016020">
    <property type="term" value="C:membrane"/>
    <property type="evidence" value="ECO:0007669"/>
    <property type="project" value="UniProtKB-SubCell"/>
</dbReference>
<dbReference type="AlphaFoldDB" id="A0AAJ5XB77"/>
<organism evidence="6 7">
    <name type="scientific">Candidatus Andeanibacterium colombiense</name>
    <dbReference type="NCBI Taxonomy" id="3121345"/>
    <lineage>
        <taxon>Bacteria</taxon>
        <taxon>Pseudomonadati</taxon>
        <taxon>Pseudomonadota</taxon>
        <taxon>Alphaproteobacteria</taxon>
        <taxon>Sphingomonadales</taxon>
        <taxon>Sphingomonadaceae</taxon>
        <taxon>Candidatus Andeanibacterium</taxon>
    </lineage>
</organism>
<dbReference type="Proteomes" id="UP001218362">
    <property type="component" value="Chromosome"/>
</dbReference>
<keyword evidence="3 5" id="KW-1133">Transmembrane helix</keyword>
<evidence type="ECO:0000256" key="5">
    <source>
        <dbReference type="SAM" id="Phobius"/>
    </source>
</evidence>
<accession>A0AAJ5XB77</accession>
<evidence type="ECO:0000256" key="1">
    <source>
        <dbReference type="ARBA" id="ARBA00004370"/>
    </source>
</evidence>
<dbReference type="PANTHER" id="PTHR35814:SF1">
    <property type="entry name" value="GLUTATHIONE S-TRANSFERASE-RELATED"/>
    <property type="match status" value="1"/>
</dbReference>
<dbReference type="InterPro" id="IPR001129">
    <property type="entry name" value="Membr-assoc_MAPEG"/>
</dbReference>
<dbReference type="Gene3D" id="1.20.120.550">
    <property type="entry name" value="Membrane associated eicosanoid/glutathione metabolism-like domain"/>
    <property type="match status" value="1"/>
</dbReference>
<keyword evidence="2 5" id="KW-0812">Transmembrane</keyword>
<name>A0AAJ5XB77_9SPHN</name>
<feature type="transmembrane region" description="Helical" evidence="5">
    <location>
        <begin position="74"/>
        <end position="93"/>
    </location>
</feature>
<evidence type="ECO:0000256" key="3">
    <source>
        <dbReference type="ARBA" id="ARBA00022989"/>
    </source>
</evidence>
<evidence type="ECO:0000313" key="7">
    <source>
        <dbReference type="Proteomes" id="UP001218362"/>
    </source>
</evidence>
<dbReference type="InterPro" id="IPR023352">
    <property type="entry name" value="MAPEG-like_dom_sf"/>
</dbReference>
<evidence type="ECO:0000313" key="6">
    <source>
        <dbReference type="EMBL" id="WEK47584.1"/>
    </source>
</evidence>
<evidence type="ECO:0000256" key="4">
    <source>
        <dbReference type="ARBA" id="ARBA00023136"/>
    </source>
</evidence>
<feature type="transmembrane region" description="Helical" evidence="5">
    <location>
        <begin position="105"/>
        <end position="127"/>
    </location>
</feature>
<reference evidence="6" key="1">
    <citation type="submission" date="2023-03" db="EMBL/GenBank/DDBJ databases">
        <title>Andean soil-derived lignocellulolytic bacterial consortium as a source of novel taxa and putative plastic-active enzymes.</title>
        <authorList>
            <person name="Diaz-Garcia L."/>
            <person name="Chuvochina M."/>
            <person name="Feuerriegel G."/>
            <person name="Bunk B."/>
            <person name="Sproer C."/>
            <person name="Streit W.R."/>
            <person name="Rodriguez L.M."/>
            <person name="Overmann J."/>
            <person name="Jimenez D.J."/>
        </authorList>
    </citation>
    <scope>NUCLEOTIDE SEQUENCE</scope>
    <source>
        <strain evidence="6">MAG 26</strain>
    </source>
</reference>
<evidence type="ECO:0000256" key="2">
    <source>
        <dbReference type="ARBA" id="ARBA00022692"/>
    </source>
</evidence>
<sequence>MLLPTTLCLAAAAALVNIWLVLRIGRLRTQYKVSVGDGGHELLGRRMRAQLNFAENVPVVVILVGLIEFTGKGGLWLSIVAAVFMLGRLLHAFGMDGDTPYKGRMIGTATAMLTQIGLAAVAVLLAARVI</sequence>
<proteinExistence type="predicted"/>
<keyword evidence="4 5" id="KW-0472">Membrane</keyword>
<dbReference type="SUPFAM" id="SSF161084">
    <property type="entry name" value="MAPEG domain-like"/>
    <property type="match status" value="1"/>
</dbReference>
<protein>
    <submittedName>
        <fullName evidence="6">MAPEG family protein</fullName>
    </submittedName>
</protein>
<dbReference type="KEGG" id="acob:P0Y56_04630"/>
<gene>
    <name evidence="6" type="ORF">P0Y56_04630</name>
</gene>
<dbReference type="Pfam" id="PF01124">
    <property type="entry name" value="MAPEG"/>
    <property type="match status" value="1"/>
</dbReference>
<dbReference type="EMBL" id="CP119316">
    <property type="protein sequence ID" value="WEK47584.1"/>
    <property type="molecule type" value="Genomic_DNA"/>
</dbReference>
<dbReference type="PANTHER" id="PTHR35814">
    <property type="match status" value="1"/>
</dbReference>